<reference evidence="2 3" key="1">
    <citation type="journal article" date="2023" name="Proc. Natl. Acad. Sci. U.S.A.">
        <title>A global phylogenomic analysis of the shiitake genus Lentinula.</title>
        <authorList>
            <person name="Sierra-Patev S."/>
            <person name="Min B."/>
            <person name="Naranjo-Ortiz M."/>
            <person name="Looney B."/>
            <person name="Konkel Z."/>
            <person name="Slot J.C."/>
            <person name="Sakamoto Y."/>
            <person name="Steenwyk J.L."/>
            <person name="Rokas A."/>
            <person name="Carro J."/>
            <person name="Camarero S."/>
            <person name="Ferreira P."/>
            <person name="Molpeceres G."/>
            <person name="Ruiz-Duenas F.J."/>
            <person name="Serrano A."/>
            <person name="Henrissat B."/>
            <person name="Drula E."/>
            <person name="Hughes K.W."/>
            <person name="Mata J.L."/>
            <person name="Ishikawa N.K."/>
            <person name="Vargas-Isla R."/>
            <person name="Ushijima S."/>
            <person name="Smith C.A."/>
            <person name="Donoghue J."/>
            <person name="Ahrendt S."/>
            <person name="Andreopoulos W."/>
            <person name="He G."/>
            <person name="LaButti K."/>
            <person name="Lipzen A."/>
            <person name="Ng V."/>
            <person name="Riley R."/>
            <person name="Sandor L."/>
            <person name="Barry K."/>
            <person name="Martinez A.T."/>
            <person name="Xiao Y."/>
            <person name="Gibbons J.G."/>
            <person name="Terashima K."/>
            <person name="Grigoriev I.V."/>
            <person name="Hibbett D."/>
        </authorList>
    </citation>
    <scope>NUCLEOTIDE SEQUENCE [LARGE SCALE GENOMIC DNA]</scope>
    <source>
        <strain evidence="2 3">TFB7810</strain>
    </source>
</reference>
<dbReference type="EMBL" id="JANVFU010000007">
    <property type="protein sequence ID" value="KAJ3744426.1"/>
    <property type="molecule type" value="Genomic_DNA"/>
</dbReference>
<gene>
    <name evidence="2" type="ORF">DFH05DRAFT_1495135</name>
</gene>
<dbReference type="AlphaFoldDB" id="A0A9W8P0T0"/>
<evidence type="ECO:0000256" key="1">
    <source>
        <dbReference type="SAM" id="SignalP"/>
    </source>
</evidence>
<proteinExistence type="predicted"/>
<evidence type="ECO:0000313" key="3">
    <source>
        <dbReference type="Proteomes" id="UP001142393"/>
    </source>
</evidence>
<name>A0A9W8P0T0_9AGAR</name>
<evidence type="ECO:0008006" key="4">
    <source>
        <dbReference type="Google" id="ProtNLM"/>
    </source>
</evidence>
<accession>A0A9W8P0T0</accession>
<keyword evidence="1" id="KW-0732">Signal</keyword>
<keyword evidence="3" id="KW-1185">Reference proteome</keyword>
<organism evidence="2 3">
    <name type="scientific">Lentinula detonsa</name>
    <dbReference type="NCBI Taxonomy" id="2804962"/>
    <lineage>
        <taxon>Eukaryota</taxon>
        <taxon>Fungi</taxon>
        <taxon>Dikarya</taxon>
        <taxon>Basidiomycota</taxon>
        <taxon>Agaricomycotina</taxon>
        <taxon>Agaricomycetes</taxon>
        <taxon>Agaricomycetidae</taxon>
        <taxon>Agaricales</taxon>
        <taxon>Marasmiineae</taxon>
        <taxon>Omphalotaceae</taxon>
        <taxon>Lentinula</taxon>
    </lineage>
</organism>
<feature type="signal peptide" evidence="1">
    <location>
        <begin position="1"/>
        <end position="27"/>
    </location>
</feature>
<evidence type="ECO:0000313" key="2">
    <source>
        <dbReference type="EMBL" id="KAJ3744426.1"/>
    </source>
</evidence>
<feature type="chain" id="PRO_5040853398" description="Secreted protein" evidence="1">
    <location>
        <begin position="28"/>
        <end position="95"/>
    </location>
</feature>
<dbReference type="Proteomes" id="UP001142393">
    <property type="component" value="Unassembled WGS sequence"/>
</dbReference>
<sequence length="95" mass="11101">MKPLAGKLGCFATQFWIQWVFQTLVEAYLSLSSFGQCYKKHREVRGRRTYCLNTFIEFLTQVSILIEDRHLPLCSAVFLCLTNRLCQLDCPIKYS</sequence>
<protein>
    <recommendedName>
        <fullName evidence="4">Secreted protein</fullName>
    </recommendedName>
</protein>
<comment type="caution">
    <text evidence="2">The sequence shown here is derived from an EMBL/GenBank/DDBJ whole genome shotgun (WGS) entry which is preliminary data.</text>
</comment>